<keyword evidence="5" id="KW-1133">Transmembrane helix</keyword>
<evidence type="ECO:0000256" key="6">
    <source>
        <dbReference type="ARBA" id="ARBA00023136"/>
    </source>
</evidence>
<feature type="domain" description="Methyl-accepting transducer" evidence="9">
    <location>
        <begin position="41"/>
        <end position="99"/>
    </location>
</feature>
<evidence type="ECO:0000256" key="2">
    <source>
        <dbReference type="ARBA" id="ARBA00022475"/>
    </source>
</evidence>
<evidence type="ECO:0000256" key="1">
    <source>
        <dbReference type="ARBA" id="ARBA00004651"/>
    </source>
</evidence>
<dbReference type="PANTHER" id="PTHR43531">
    <property type="entry name" value="PROTEIN ICFG"/>
    <property type="match status" value="1"/>
</dbReference>
<dbReference type="PROSITE" id="PS50111">
    <property type="entry name" value="CHEMOTAXIS_TRANSDUC_2"/>
    <property type="match status" value="1"/>
</dbReference>
<keyword evidence="2" id="KW-1003">Cell membrane</keyword>
<dbReference type="PRINTS" id="PR00260">
    <property type="entry name" value="CHEMTRNSDUCR"/>
</dbReference>
<name>A0ABU1WT85_9BURK</name>
<dbReference type="InterPro" id="IPR004089">
    <property type="entry name" value="MCPsignal_dom"/>
</dbReference>
<proteinExistence type="inferred from homology"/>
<evidence type="ECO:0000313" key="10">
    <source>
        <dbReference type="EMBL" id="MDR7152117.1"/>
    </source>
</evidence>
<organism evidence="10 11">
    <name type="scientific">Hydrogenophaga palleronii</name>
    <dbReference type="NCBI Taxonomy" id="65655"/>
    <lineage>
        <taxon>Bacteria</taxon>
        <taxon>Pseudomonadati</taxon>
        <taxon>Pseudomonadota</taxon>
        <taxon>Betaproteobacteria</taxon>
        <taxon>Burkholderiales</taxon>
        <taxon>Comamonadaceae</taxon>
        <taxon>Hydrogenophaga</taxon>
    </lineage>
</organism>
<keyword evidence="4" id="KW-0812">Transmembrane</keyword>
<evidence type="ECO:0000313" key="11">
    <source>
        <dbReference type="Proteomes" id="UP001265700"/>
    </source>
</evidence>
<sequence length="375" mass="40211">MANNMASGAAAAGTNGTDRGAAVEQHIAAISSLSESLLRGVDSALDEVSSVNLSTQLLSVNARIEAAHAGAAGGSFAVVASEMNRLSGEVKTLTERLRGNAQQTGVQMRHAVQGYVTQVRDARLCELALTNIDLIDRNLYERSCDVRWWATDAAAVDCAREPSEERRRHAQRRLGQILDSYTVYSDLVLVDTQGTVLANGRPAQFHSVGADVSGSDWFTQALASRDGSEFACSSVHASELVNGQRVLVYACAVREGGDVRGKVLGVLGILFNWDALALTIVRRTPLTTDEWTRTRVCIIDDGGRVLADSQADGPARIDLNGWKPLLAQPRSSAVLRVDGKPTCVAHASSPGYETYRTGWHSLILQGVSDTEARTH</sequence>
<keyword evidence="3" id="KW-0145">Chemotaxis</keyword>
<comment type="subcellular location">
    <subcellularLocation>
        <location evidence="1">Cell membrane</location>
        <topology evidence="1">Multi-pass membrane protein</topology>
    </subcellularLocation>
</comment>
<accession>A0ABU1WT85</accession>
<comment type="caution">
    <text evidence="10">The sequence shown here is derived from an EMBL/GenBank/DDBJ whole genome shotgun (WGS) entry which is preliminary data.</text>
</comment>
<dbReference type="Proteomes" id="UP001265700">
    <property type="component" value="Unassembled WGS sequence"/>
</dbReference>
<evidence type="ECO:0000256" key="3">
    <source>
        <dbReference type="ARBA" id="ARBA00022500"/>
    </source>
</evidence>
<dbReference type="PANTHER" id="PTHR43531:SF11">
    <property type="entry name" value="METHYL-ACCEPTING CHEMOTAXIS PROTEIN 3"/>
    <property type="match status" value="1"/>
</dbReference>
<dbReference type="SUPFAM" id="SSF58104">
    <property type="entry name" value="Methyl-accepting chemotaxis protein (MCP) signaling domain"/>
    <property type="match status" value="1"/>
</dbReference>
<protein>
    <recommendedName>
        <fullName evidence="9">Methyl-accepting transducer domain-containing protein</fullName>
    </recommendedName>
</protein>
<dbReference type="RefSeq" id="WP_310320540.1">
    <property type="nucleotide sequence ID" value="NZ_JAVDWU010000010.1"/>
</dbReference>
<dbReference type="Gene3D" id="1.10.287.950">
    <property type="entry name" value="Methyl-accepting chemotaxis protein"/>
    <property type="match status" value="1"/>
</dbReference>
<dbReference type="EMBL" id="JAVDWU010000010">
    <property type="protein sequence ID" value="MDR7152117.1"/>
    <property type="molecule type" value="Genomic_DNA"/>
</dbReference>
<reference evidence="10 11" key="1">
    <citation type="submission" date="2023-07" db="EMBL/GenBank/DDBJ databases">
        <title>Sorghum-associated microbial communities from plants grown in Nebraska, USA.</title>
        <authorList>
            <person name="Schachtman D."/>
        </authorList>
    </citation>
    <scope>NUCLEOTIDE SEQUENCE [LARGE SCALE GENOMIC DNA]</scope>
    <source>
        <strain evidence="10 11">4249</strain>
    </source>
</reference>
<dbReference type="InterPro" id="IPR051310">
    <property type="entry name" value="MCP_chemotaxis"/>
</dbReference>
<keyword evidence="6" id="KW-0472">Membrane</keyword>
<evidence type="ECO:0000256" key="7">
    <source>
        <dbReference type="ARBA" id="ARBA00029447"/>
    </source>
</evidence>
<evidence type="ECO:0000256" key="5">
    <source>
        <dbReference type="ARBA" id="ARBA00022989"/>
    </source>
</evidence>
<dbReference type="InterPro" id="IPR004090">
    <property type="entry name" value="Chemotax_Me-accpt_rcpt"/>
</dbReference>
<keyword evidence="8" id="KW-0807">Transducer</keyword>
<dbReference type="InterPro" id="IPR033479">
    <property type="entry name" value="dCache_1"/>
</dbReference>
<comment type="similarity">
    <text evidence="7">Belongs to the methyl-accepting chemotaxis (MCP) protein family.</text>
</comment>
<evidence type="ECO:0000256" key="4">
    <source>
        <dbReference type="ARBA" id="ARBA00022692"/>
    </source>
</evidence>
<keyword evidence="11" id="KW-1185">Reference proteome</keyword>
<evidence type="ECO:0000259" key="9">
    <source>
        <dbReference type="PROSITE" id="PS50111"/>
    </source>
</evidence>
<dbReference type="Pfam" id="PF02743">
    <property type="entry name" value="dCache_1"/>
    <property type="match status" value="1"/>
</dbReference>
<dbReference type="Gene3D" id="3.30.450.20">
    <property type="entry name" value="PAS domain"/>
    <property type="match status" value="1"/>
</dbReference>
<gene>
    <name evidence="10" type="ORF">J2W49_004093</name>
</gene>
<evidence type="ECO:0000256" key="8">
    <source>
        <dbReference type="PROSITE-ProRule" id="PRU00284"/>
    </source>
</evidence>